<dbReference type="Pfam" id="PF13192">
    <property type="entry name" value="Thioredoxin_3"/>
    <property type="match status" value="1"/>
</dbReference>
<dbReference type="eggNOG" id="COG0526">
    <property type="taxonomic scope" value="Bacteria"/>
</dbReference>
<dbReference type="HOGENOM" id="CLU_090389_18_2_0"/>
<dbReference type="Proteomes" id="UP000007102">
    <property type="component" value="Chromosome"/>
</dbReference>
<dbReference type="AlphaFoldDB" id="F0S297"/>
<dbReference type="PANTHER" id="PTHR36450:SF1">
    <property type="entry name" value="THIOREDOXIN"/>
    <property type="match status" value="1"/>
</dbReference>
<dbReference type="NCBIfam" id="TIGR00412">
    <property type="entry name" value="redox_disulf_2"/>
    <property type="match status" value="1"/>
</dbReference>
<dbReference type="InterPro" id="IPR012336">
    <property type="entry name" value="Thioredoxin-like_fold"/>
</dbReference>
<evidence type="ECO:0000313" key="3">
    <source>
        <dbReference type="Proteomes" id="UP000007102"/>
    </source>
</evidence>
<dbReference type="OrthoDB" id="9800630at2"/>
<protein>
    <submittedName>
        <fullName evidence="2">Glutaredoxin family protein</fullName>
    </submittedName>
</protein>
<reference evidence="3" key="2">
    <citation type="submission" date="2011-02" db="EMBL/GenBank/DDBJ databases">
        <title>The complete genome of Desulfurobacterium thermolithotrophum DSM 11699.</title>
        <authorList>
            <consortium name="US DOE Joint Genome Institute (JGI-PGF)"/>
            <person name="Lucas S."/>
            <person name="Copeland A."/>
            <person name="Lapidus A."/>
            <person name="Bruce D."/>
            <person name="Goodwin L."/>
            <person name="Pitluck S."/>
            <person name="Kyrpides N."/>
            <person name="Mavromatis K."/>
            <person name="Pagani I."/>
            <person name="Ivanova N."/>
            <person name="Mikhailova N."/>
            <person name="Daligault H."/>
            <person name="Detter J.C."/>
            <person name="Tapia R."/>
            <person name="Han C."/>
            <person name="Land M."/>
            <person name="Hauser L."/>
            <person name="Markowitz V."/>
            <person name="Cheng J.-F."/>
            <person name="Hugenholtz P."/>
            <person name="Woyke T."/>
            <person name="Wu D."/>
            <person name="Spring S."/>
            <person name="Brambilla E."/>
            <person name="Klenk H.-P."/>
            <person name="Eisen J.A."/>
        </authorList>
    </citation>
    <scope>NUCLEOTIDE SEQUENCE [LARGE SCALE GENOMIC DNA]</scope>
    <source>
        <strain evidence="3">DSM 11699 / BSA</strain>
    </source>
</reference>
<accession>F0S297</accession>
<keyword evidence="3" id="KW-1185">Reference proteome</keyword>
<dbReference type="SUPFAM" id="SSF52833">
    <property type="entry name" value="Thioredoxin-like"/>
    <property type="match status" value="1"/>
</dbReference>
<proteinExistence type="predicted"/>
<dbReference type="InParanoid" id="F0S297"/>
<dbReference type="InterPro" id="IPR005243">
    <property type="entry name" value="THIRX-like_proc"/>
</dbReference>
<name>F0S297_DESTD</name>
<reference evidence="2 3" key="1">
    <citation type="journal article" date="2011" name="Stand. Genomic Sci.">
        <title>Complete genome sequence of the thermophilic sulfur-reducer Desulfurobacterium thermolithotrophum type strain (BSA(T)) from a deep-sea hydrothermal vent.</title>
        <authorList>
            <person name="Goker M."/>
            <person name="Daligault H."/>
            <person name="Mwirichia R."/>
            <person name="Lapidus A."/>
            <person name="Lucas S."/>
            <person name="Deshpande S."/>
            <person name="Pagani I."/>
            <person name="Tapia R."/>
            <person name="Cheng J.F."/>
            <person name="Goodwin L."/>
            <person name="Pitluck S."/>
            <person name="Liolios K."/>
            <person name="Ivanova N."/>
            <person name="Mavromatis K."/>
            <person name="Mikhailova N."/>
            <person name="Pati A."/>
            <person name="Chen A."/>
            <person name="Palaniappan K."/>
            <person name="Han C."/>
            <person name="Land M."/>
            <person name="Hauser L."/>
            <person name="Pan C."/>
            <person name="Brambilla E.M."/>
            <person name="Rohde M."/>
            <person name="Spring S."/>
            <person name="Sikorski J."/>
            <person name="Wirth R."/>
            <person name="Detter J.C."/>
            <person name="Woyke T."/>
            <person name="Bristow J."/>
            <person name="Eisen J.A."/>
            <person name="Markowitz V."/>
            <person name="Hugenholtz P."/>
            <person name="Kyrpides N.C."/>
            <person name="Klenk H.P."/>
        </authorList>
    </citation>
    <scope>NUCLEOTIDE SEQUENCE [LARGE SCALE GENOMIC DNA]</scope>
    <source>
        <strain evidence="3">DSM 11699 / BSA</strain>
    </source>
</reference>
<dbReference type="EMBL" id="CP002543">
    <property type="protein sequence ID" value="ADY74112.1"/>
    <property type="molecule type" value="Genomic_DNA"/>
</dbReference>
<organism evidence="2 3">
    <name type="scientific">Desulfurobacterium thermolithotrophum (strain DSM 11699 / BSA)</name>
    <dbReference type="NCBI Taxonomy" id="868864"/>
    <lineage>
        <taxon>Bacteria</taxon>
        <taxon>Pseudomonadati</taxon>
        <taxon>Aquificota</taxon>
        <taxon>Aquificia</taxon>
        <taxon>Desulfurobacteriales</taxon>
        <taxon>Desulfurobacteriaceae</taxon>
        <taxon>Desulfurobacterium</taxon>
    </lineage>
</organism>
<evidence type="ECO:0000259" key="1">
    <source>
        <dbReference type="Pfam" id="PF13192"/>
    </source>
</evidence>
<dbReference type="Gene3D" id="3.40.30.10">
    <property type="entry name" value="Glutaredoxin"/>
    <property type="match status" value="1"/>
</dbReference>
<evidence type="ECO:0000313" key="2">
    <source>
        <dbReference type="EMBL" id="ADY74112.1"/>
    </source>
</evidence>
<dbReference type="InterPro" id="IPR036249">
    <property type="entry name" value="Thioredoxin-like_sf"/>
</dbReference>
<dbReference type="STRING" id="868864.Dester_1484"/>
<sequence>MKEVKVISAVNCANCEALFQLVKDAVKNFGLNAKVEKVVDFKEVAKCGVLTTPILVVDGKVKHAGKPLPTLDQLKELIEE</sequence>
<dbReference type="RefSeq" id="WP_013639060.1">
    <property type="nucleotide sequence ID" value="NC_015185.1"/>
</dbReference>
<gene>
    <name evidence="2" type="ordered locus">Dester_1484</name>
</gene>
<dbReference type="PANTHER" id="PTHR36450">
    <property type="entry name" value="THIOREDOXIN"/>
    <property type="match status" value="1"/>
</dbReference>
<feature type="domain" description="Thioredoxin-like fold" evidence="1">
    <location>
        <begin position="3"/>
        <end position="79"/>
    </location>
</feature>
<dbReference type="KEGG" id="dte:Dester_1484"/>